<reference evidence="1" key="1">
    <citation type="submission" date="2022-04" db="EMBL/GenBank/DDBJ databases">
        <title>Chromosome-scale genome assembly of Holotrichia oblita Faldermann.</title>
        <authorList>
            <person name="Rongchong L."/>
        </authorList>
    </citation>
    <scope>NUCLEOTIDE SEQUENCE</scope>
    <source>
        <strain evidence="1">81SQS9</strain>
    </source>
</reference>
<keyword evidence="2" id="KW-1185">Reference proteome</keyword>
<evidence type="ECO:0000313" key="2">
    <source>
        <dbReference type="Proteomes" id="UP001056778"/>
    </source>
</evidence>
<sequence length="1390" mass="159999">MELPLIPCSSTTLHQHTQTHSTRLVAVTTDAKRKIPLPIPATTLIKIETDATSLDQTKTLQAVSTIASNTATVFTDQSVAPLVTTHVIYQHPTNLILSQTPAPETACRSQATSPVTCLTPPPESISQNEEETLGVQDASNQTESPICSEDDITTHAIVDETRSKIEECLKNSLEEELPNKVPEFEKLTEATPKIVEQIETEHEHSENEICNRQPTNELNEMECKDDEKEQVTPDSTQEKLPDEMNLKPDLSGLELLSSIVEFEKCRENIEKVNIKQETHDVKIEHEHNDDVLKGIAHMTLKDHDTEHLPKKVEDSFGGLDLLCALAEQRILEEVTEKNKLEVINTDKEEQSRRERKKEKRLSKKHSDEPKYKKCKYDSEEKNRKHSDKKNKYEKYHNFDSHRYIKRSDSIEENSGGISKPQCFCRVEENYRTYKTRESEEEVKKFIASKSQPLCCKGDWPCMNPNELDMRKKLADLQRKYREKQRELNRLKVKKHIDHKDCSKKGRFRKKSTHSDKDRETPPPLLDKMDVPLKPYKHNQELLKPPTLCAYGNEDVKLATSVINTELEVNNVEFVENSPIKRCYTPSVDLSDSTPEKISSSKKRKVGRPKKLLTSSGLRTGTETIVAKKPKKGNIVGYLLAAKEKLMQSKNGQLYSNSPPRFIEEVKEVSKHRQHKSKNDENRSKKKHDRKNDKSKIRPKLKAEPMLKQFAEEEEISHEWSKEIVRKEIEPEEPEQAPESEEIKEEKEEKEEIVEDDTSLKDQRCTLTSDHLETDKLRVLTAMGGLFYAGHLNAVQPPDVYSITLDGERGNRPHIMSREEILRDAIVEVAPATTEELLVGTRICAYWSQQYRCLYPGSVAEPGTPDPVLDSKFVCVEFDDGDSGRIALDDIRLLPPNYPIIEYDPNPLLSLSKRRRRTSTAEDKQRTNQTVSVKQTESSQRTSSEGVVKDQDIEKENKNTNKTESDSHRERKRLKKRKREKLKEKLQHESKKKKRKHKCNDENCKHKRHHKKHRKHKKHHHNKETEVEAKPEDVSEVPEAEDDDSRETEDEQQDSFEETSEEFPEYEVVGNREDEVTMDDILEDKKKKSKKIRDRQESCESRSKMSAFLPARQLWGWSGKGYWRNRLKGRIKKQFYKAIQRGKETILNAISNYLYSFQVGDSAVFLSTGRPDRPYIGKIEAMWEACGTMVVKVKWFYHPEETVGCPLNLQYPIRSSVPDITMYSIELDRLSHARAKMKLYRNVTNVPELRQRVLSGELQCSLIKPSLIIDPFQVVVAANKAVTANKIKTRTLYTEILFNLSVSKNITQSLQTFGISDNDKNVLVVVIEKNEDSFEDIFKNVQGEEIALEALRDISNTDLIKKVYKLSDTEIKHDHTLDSVVSKIAAKDCIL</sequence>
<protein>
    <submittedName>
        <fullName evidence="1">Phd finger transcription factor</fullName>
    </submittedName>
</protein>
<name>A0ACB9SN23_HOLOL</name>
<evidence type="ECO:0000313" key="1">
    <source>
        <dbReference type="EMBL" id="KAI4455874.1"/>
    </source>
</evidence>
<dbReference type="EMBL" id="CM043022">
    <property type="protein sequence ID" value="KAI4455874.1"/>
    <property type="molecule type" value="Genomic_DNA"/>
</dbReference>
<organism evidence="1 2">
    <name type="scientific">Holotrichia oblita</name>
    <name type="common">Chafer beetle</name>
    <dbReference type="NCBI Taxonomy" id="644536"/>
    <lineage>
        <taxon>Eukaryota</taxon>
        <taxon>Metazoa</taxon>
        <taxon>Ecdysozoa</taxon>
        <taxon>Arthropoda</taxon>
        <taxon>Hexapoda</taxon>
        <taxon>Insecta</taxon>
        <taxon>Pterygota</taxon>
        <taxon>Neoptera</taxon>
        <taxon>Endopterygota</taxon>
        <taxon>Coleoptera</taxon>
        <taxon>Polyphaga</taxon>
        <taxon>Scarabaeiformia</taxon>
        <taxon>Scarabaeidae</taxon>
        <taxon>Melolonthinae</taxon>
        <taxon>Holotrichia</taxon>
    </lineage>
</organism>
<dbReference type="Proteomes" id="UP001056778">
    <property type="component" value="Chromosome 8"/>
</dbReference>
<accession>A0ACB9SN23</accession>
<proteinExistence type="predicted"/>
<gene>
    <name evidence="1" type="ORF">MML48_8g00009225</name>
</gene>
<comment type="caution">
    <text evidence="1">The sequence shown here is derived from an EMBL/GenBank/DDBJ whole genome shotgun (WGS) entry which is preliminary data.</text>
</comment>